<dbReference type="InterPro" id="IPR011042">
    <property type="entry name" value="6-blade_b-propeller_TolB-like"/>
</dbReference>
<evidence type="ECO:0000259" key="1">
    <source>
        <dbReference type="Pfam" id="PF22807"/>
    </source>
</evidence>
<feature type="domain" description="Pyrroloquinoline quinone-dependent pyranose dehydrogenase beta-propeller" evidence="1">
    <location>
        <begin position="24"/>
        <end position="413"/>
    </location>
</feature>
<organism evidence="2 3">
    <name type="scientific">Sporothrix stenoceras</name>
    <dbReference type="NCBI Taxonomy" id="5173"/>
    <lineage>
        <taxon>Eukaryota</taxon>
        <taxon>Fungi</taxon>
        <taxon>Dikarya</taxon>
        <taxon>Ascomycota</taxon>
        <taxon>Pezizomycotina</taxon>
        <taxon>Sordariomycetes</taxon>
        <taxon>Sordariomycetidae</taxon>
        <taxon>Ophiostomatales</taxon>
        <taxon>Ophiostomataceae</taxon>
        <taxon>Sporothrix</taxon>
    </lineage>
</organism>
<reference evidence="2 3" key="1">
    <citation type="journal article" date="2024" name="IMA Fungus">
        <title>IMA Genome - F19 : A genome assembly and annotation guide to empower mycologists, including annotated draft genome sequences of Ceratocystis pirilliformis, Diaporthe australafricana, Fusarium ophioides, Paecilomyces lecythidis, and Sporothrix stenoceras.</title>
        <authorList>
            <person name="Aylward J."/>
            <person name="Wilson A.M."/>
            <person name="Visagie C.M."/>
            <person name="Spraker J."/>
            <person name="Barnes I."/>
            <person name="Buitendag C."/>
            <person name="Ceriani C."/>
            <person name="Del Mar Angel L."/>
            <person name="du Plessis D."/>
            <person name="Fuchs T."/>
            <person name="Gasser K."/>
            <person name="Kramer D."/>
            <person name="Li W."/>
            <person name="Munsamy K."/>
            <person name="Piso A."/>
            <person name="Price J.L."/>
            <person name="Sonnekus B."/>
            <person name="Thomas C."/>
            <person name="van der Nest A."/>
            <person name="van Dijk A."/>
            <person name="van Heerden A."/>
            <person name="van Vuuren N."/>
            <person name="Yilmaz N."/>
            <person name="Duong T.A."/>
            <person name="van der Merwe N.A."/>
            <person name="Wingfield M.J."/>
            <person name="Wingfield B.D."/>
        </authorList>
    </citation>
    <scope>NUCLEOTIDE SEQUENCE [LARGE SCALE GENOMIC DNA]</scope>
    <source>
        <strain evidence="2 3">CMW 5346</strain>
    </source>
</reference>
<dbReference type="Pfam" id="PF22807">
    <property type="entry name" value="TrAA12"/>
    <property type="match status" value="1"/>
</dbReference>
<dbReference type="Proteomes" id="UP001583186">
    <property type="component" value="Unassembled WGS sequence"/>
</dbReference>
<dbReference type="SUPFAM" id="SSF50952">
    <property type="entry name" value="Soluble quinoprotein glucose dehydrogenase"/>
    <property type="match status" value="1"/>
</dbReference>
<dbReference type="EMBL" id="JAWCUI010000079">
    <property type="protein sequence ID" value="KAL1889165.1"/>
    <property type="molecule type" value="Genomic_DNA"/>
</dbReference>
<sequence length="439" mass="46547">MADPGPTLPSICPSILTPSYSAPIVAPGWTAQLVVTGLLTPRSLLFDDAGALLVVESGTGIQRITFDDYGDTCLVVRNSNQVVDQPDLNHSLEFSAETGTLYASSSNNVYAWDYDSSTGTASLTPPQTLVTGMDGTDHVSRTLLLSRDDPGKLIVSRGSYSNNDQAAVFLLSGHSQIRAFDITSPAAGNFPYSFTSGNPIGFGLRNSVGIAEEPTTNALYSVENSIDDIVRNGVDVHDNNPGEELNYHGPISQIPSSPSPNFGYPSCFALWDPTNFPDLGTLTVGEQFSMTQSTSLNDQICASSYVAPRLTFQAHQAPLDIIFTPSGSAAYVSFHGSWDRSQPVGYKVSEIAFSGGQPVAASDSTTSTNDILSNADLSVCPGQCFRPVGLAMDSKGRIFVSSDTTGEIYVLQKTPATTGGGSACRPNKARKRRGVYVHA</sequence>
<dbReference type="Gene3D" id="2.120.10.30">
    <property type="entry name" value="TolB, C-terminal domain"/>
    <property type="match status" value="1"/>
</dbReference>
<dbReference type="InterPro" id="IPR054539">
    <property type="entry name" value="Beta-prop_PDH"/>
</dbReference>
<accession>A0ABR3YLD3</accession>
<proteinExistence type="predicted"/>
<protein>
    <recommendedName>
        <fullName evidence="1">Pyrroloquinoline quinone-dependent pyranose dehydrogenase beta-propeller domain-containing protein</fullName>
    </recommendedName>
</protein>
<comment type="caution">
    <text evidence="2">The sequence shown here is derived from an EMBL/GenBank/DDBJ whole genome shotgun (WGS) entry which is preliminary data.</text>
</comment>
<gene>
    <name evidence="2" type="ORF">Sste5346_009114</name>
</gene>
<name>A0ABR3YLD3_9PEZI</name>
<evidence type="ECO:0000313" key="2">
    <source>
        <dbReference type="EMBL" id="KAL1889165.1"/>
    </source>
</evidence>
<evidence type="ECO:0000313" key="3">
    <source>
        <dbReference type="Proteomes" id="UP001583186"/>
    </source>
</evidence>
<keyword evidence="3" id="KW-1185">Reference proteome</keyword>
<dbReference type="InterPro" id="IPR011041">
    <property type="entry name" value="Quinoprot_gluc/sorb_DH_b-prop"/>
</dbReference>